<dbReference type="PANTHER" id="PTHR23159:SF31">
    <property type="entry name" value="CENTROSOME-ASSOCIATED PROTEIN CEP250 ISOFORM X1"/>
    <property type="match status" value="1"/>
</dbReference>
<evidence type="ECO:0000313" key="4">
    <source>
        <dbReference type="Proteomes" id="UP000285146"/>
    </source>
</evidence>
<evidence type="ECO:0000256" key="1">
    <source>
        <dbReference type="SAM" id="Coils"/>
    </source>
</evidence>
<feature type="region of interest" description="Disordered" evidence="2">
    <location>
        <begin position="661"/>
        <end position="775"/>
    </location>
</feature>
<feature type="compositionally biased region" description="Basic and acidic residues" evidence="2">
    <location>
        <begin position="42"/>
        <end position="52"/>
    </location>
</feature>
<dbReference type="InParanoid" id="A0A423XB87"/>
<feature type="region of interest" description="Disordered" evidence="2">
    <location>
        <begin position="1"/>
        <end position="54"/>
    </location>
</feature>
<gene>
    <name evidence="3" type="ORF">VPNG_04860</name>
</gene>
<reference evidence="3 4" key="1">
    <citation type="submission" date="2015-09" db="EMBL/GenBank/DDBJ databases">
        <title>Host preference determinants of Valsa canker pathogens revealed by comparative genomics.</title>
        <authorList>
            <person name="Yin Z."/>
            <person name="Huang L."/>
        </authorList>
    </citation>
    <scope>NUCLEOTIDE SEQUENCE [LARGE SCALE GENOMIC DNA]</scope>
    <source>
        <strain evidence="3 4">SXYLt</strain>
    </source>
</reference>
<keyword evidence="1" id="KW-0175">Coiled coil</keyword>
<dbReference type="PANTHER" id="PTHR23159">
    <property type="entry name" value="CENTROSOMAL PROTEIN 2"/>
    <property type="match status" value="1"/>
</dbReference>
<proteinExistence type="predicted"/>
<evidence type="ECO:0000256" key="2">
    <source>
        <dbReference type="SAM" id="MobiDB-lite"/>
    </source>
</evidence>
<name>A0A423XB87_9PEZI</name>
<feature type="compositionally biased region" description="Basic residues" evidence="2">
    <location>
        <begin position="728"/>
        <end position="739"/>
    </location>
</feature>
<keyword evidence="4" id="KW-1185">Reference proteome</keyword>
<feature type="compositionally biased region" description="Basic and acidic residues" evidence="2">
    <location>
        <begin position="753"/>
        <end position="762"/>
    </location>
</feature>
<feature type="compositionally biased region" description="Basic and acidic residues" evidence="2">
    <location>
        <begin position="620"/>
        <end position="629"/>
    </location>
</feature>
<feature type="compositionally biased region" description="Basic and acidic residues" evidence="2">
    <location>
        <begin position="8"/>
        <end position="22"/>
    </location>
</feature>
<organism evidence="3 4">
    <name type="scientific">Cytospora leucostoma</name>
    <dbReference type="NCBI Taxonomy" id="1230097"/>
    <lineage>
        <taxon>Eukaryota</taxon>
        <taxon>Fungi</taxon>
        <taxon>Dikarya</taxon>
        <taxon>Ascomycota</taxon>
        <taxon>Pezizomycotina</taxon>
        <taxon>Sordariomycetes</taxon>
        <taxon>Sordariomycetidae</taxon>
        <taxon>Diaporthales</taxon>
        <taxon>Cytosporaceae</taxon>
        <taxon>Cytospora</taxon>
    </lineage>
</organism>
<dbReference type="STRING" id="1230097.A0A423XB87"/>
<evidence type="ECO:0000313" key="3">
    <source>
        <dbReference type="EMBL" id="ROW13225.1"/>
    </source>
</evidence>
<dbReference type="AlphaFoldDB" id="A0A423XB87"/>
<protein>
    <submittedName>
        <fullName evidence="3">Uncharacterized protein</fullName>
    </submittedName>
</protein>
<feature type="coiled-coil region" evidence="1">
    <location>
        <begin position="91"/>
        <end position="293"/>
    </location>
</feature>
<accession>A0A423XB87</accession>
<dbReference type="EMBL" id="LKEB01000021">
    <property type="protein sequence ID" value="ROW13225.1"/>
    <property type="molecule type" value="Genomic_DNA"/>
</dbReference>
<dbReference type="OrthoDB" id="5213630at2759"/>
<feature type="region of interest" description="Disordered" evidence="2">
    <location>
        <begin position="620"/>
        <end position="639"/>
    </location>
</feature>
<dbReference type="Proteomes" id="UP000285146">
    <property type="component" value="Unassembled WGS sequence"/>
</dbReference>
<sequence length="775" mass="86760">MVPDQTDEEPHLLEEDYQEHSTEATPHQEISSLAVGSVRQSSARENDHRHAAEPQFEVIAKHTKSYSVGNTPTPKSFIITSDDYDELCRTSDDLRQELAAETRAVEAEQQMHKITKANLADAKKELVVKSQDYKAIQFHLAKVKDEFKILSKQHEHLKKKAEGIEDQLRSLEATQSQSQDLQRERNSLKLQVQSGHKALAETQEKLTSTQNELRATEKQLEEATQEGAALRIVNDKNGAHNSRIKARVEKSKKELAKAQEDHKTREAAWGREKSDLEAKYKALRKESKKKEIEWTEQRAKLVKNLRENRGQEHRYINKVPDDKLKEMYGNLRFQVSQFVQKYAGQLPSALAGNQQLEPIWEELTPNATKFLMSGVLHVTITEAYIWEWLRRMIFVPGSKYWGGDIGALFGQVLGLAQHEIKGPSDDPTRNVDYHHWRASSSNFLASIHEPRYNPESCRPDAEAIVMNLSRIWEGFDVGDATKDAMEILDDARKLDVTLRTLKAEFTLVFTHANPDIRLIQRFGFPFSGAGMSDAFRNLNNRATRQAVVVDLVISPALFKQGNNDGADYHTSSYCIKMEVVCNASQFFLQTMSDISMQTGAAGPQVNADILHVVQAVKKEEVSEGVDHEPNQAPHTSSFFKPGSAIECGNVVLQPGTQVEVNPNTSTKAIAPGPKPGKSIDACGYEEESSLPQAGGSGGRRTRKRKWESNASDDELDEDYRPGSSAKPAAKRLTTRRQLRHLSAYDTLNNGLNENDKGKKGRGESTAGGDDIIGTS</sequence>
<comment type="caution">
    <text evidence="3">The sequence shown here is derived from an EMBL/GenBank/DDBJ whole genome shotgun (WGS) entry which is preliminary data.</text>
</comment>